<evidence type="ECO:0000313" key="9">
    <source>
        <dbReference type="Proteomes" id="UP001470230"/>
    </source>
</evidence>
<feature type="domain" description="UBR-type" evidence="7">
    <location>
        <begin position="665"/>
        <end position="728"/>
    </location>
</feature>
<evidence type="ECO:0000256" key="4">
    <source>
        <dbReference type="PROSITE-ProRule" id="PRU00508"/>
    </source>
</evidence>
<name>A0ABR2JWL5_9EUKA</name>
<dbReference type="PROSITE" id="PS50011">
    <property type="entry name" value="PROTEIN_KINASE_DOM"/>
    <property type="match status" value="1"/>
</dbReference>
<dbReference type="Pfam" id="PF00069">
    <property type="entry name" value="Pkinase"/>
    <property type="match status" value="1"/>
</dbReference>
<dbReference type="InterPro" id="IPR008271">
    <property type="entry name" value="Ser/Thr_kinase_AS"/>
</dbReference>
<dbReference type="SMART" id="SM00396">
    <property type="entry name" value="ZnF_UBR1"/>
    <property type="match status" value="2"/>
</dbReference>
<dbReference type="PROSITE" id="PS00108">
    <property type="entry name" value="PROTEIN_KINASE_ST"/>
    <property type="match status" value="1"/>
</dbReference>
<feature type="zinc finger region" description="UBR-type" evidence="4">
    <location>
        <begin position="665"/>
        <end position="728"/>
    </location>
</feature>
<dbReference type="EMBL" id="JAPFFF010000009">
    <property type="protein sequence ID" value="KAK8883259.1"/>
    <property type="molecule type" value="Genomic_DNA"/>
</dbReference>
<gene>
    <name evidence="8" type="ORF">M9Y10_045910</name>
</gene>
<reference evidence="8 9" key="1">
    <citation type="submission" date="2024-04" db="EMBL/GenBank/DDBJ databases">
        <title>Tritrichomonas musculus Genome.</title>
        <authorList>
            <person name="Alves-Ferreira E."/>
            <person name="Grigg M."/>
            <person name="Lorenzi H."/>
            <person name="Galac M."/>
        </authorList>
    </citation>
    <scope>NUCLEOTIDE SEQUENCE [LARGE SCALE GENOMIC DNA]</scope>
    <source>
        <strain evidence="8 9">EAF2021</strain>
    </source>
</reference>
<proteinExistence type="predicted"/>
<dbReference type="PROSITE" id="PS51157">
    <property type="entry name" value="ZF_UBR"/>
    <property type="match status" value="2"/>
</dbReference>
<dbReference type="CDD" id="cd19671">
    <property type="entry name" value="UBR-box_UBR4_5_6_7"/>
    <property type="match status" value="2"/>
</dbReference>
<evidence type="ECO:0000256" key="2">
    <source>
        <dbReference type="ARBA" id="ARBA00022771"/>
    </source>
</evidence>
<dbReference type="Gene3D" id="1.10.510.10">
    <property type="entry name" value="Transferase(Phosphotransferase) domain 1"/>
    <property type="match status" value="1"/>
</dbReference>
<evidence type="ECO:0000259" key="6">
    <source>
        <dbReference type="PROSITE" id="PS50011"/>
    </source>
</evidence>
<dbReference type="SUPFAM" id="SSF81901">
    <property type="entry name" value="HCP-like"/>
    <property type="match status" value="2"/>
</dbReference>
<evidence type="ECO:0000256" key="1">
    <source>
        <dbReference type="ARBA" id="ARBA00022723"/>
    </source>
</evidence>
<dbReference type="PANTHER" id="PTHR44329:SF214">
    <property type="entry name" value="PROTEIN KINASE DOMAIN-CONTAINING PROTEIN"/>
    <property type="match status" value="1"/>
</dbReference>
<comment type="caution">
    <text evidence="8">The sequence shown here is derived from an EMBL/GenBank/DDBJ whole genome shotgun (WGS) entry which is preliminary data.</text>
</comment>
<dbReference type="InterPro" id="IPR011009">
    <property type="entry name" value="Kinase-like_dom_sf"/>
</dbReference>
<dbReference type="InterPro" id="IPR051681">
    <property type="entry name" value="Ser/Thr_Kinases-Pseudokinases"/>
</dbReference>
<evidence type="ECO:0008006" key="10">
    <source>
        <dbReference type="Google" id="ProtNLM"/>
    </source>
</evidence>
<dbReference type="SMART" id="SM00671">
    <property type="entry name" value="SEL1"/>
    <property type="match status" value="5"/>
</dbReference>
<evidence type="ECO:0000256" key="3">
    <source>
        <dbReference type="ARBA" id="ARBA00022833"/>
    </source>
</evidence>
<evidence type="ECO:0000313" key="8">
    <source>
        <dbReference type="EMBL" id="KAK8883259.1"/>
    </source>
</evidence>
<dbReference type="PANTHER" id="PTHR44329">
    <property type="entry name" value="SERINE/THREONINE-PROTEIN KINASE TNNI3K-RELATED"/>
    <property type="match status" value="1"/>
</dbReference>
<organism evidence="8 9">
    <name type="scientific">Tritrichomonas musculus</name>
    <dbReference type="NCBI Taxonomy" id="1915356"/>
    <lineage>
        <taxon>Eukaryota</taxon>
        <taxon>Metamonada</taxon>
        <taxon>Parabasalia</taxon>
        <taxon>Tritrichomonadida</taxon>
        <taxon>Tritrichomonadidae</taxon>
        <taxon>Tritrichomonas</taxon>
    </lineage>
</organism>
<evidence type="ECO:0000259" key="7">
    <source>
        <dbReference type="PROSITE" id="PS51157"/>
    </source>
</evidence>
<protein>
    <recommendedName>
        <fullName evidence="10">Protein kinase domain-containing protein</fullName>
    </recommendedName>
</protein>
<dbReference type="InterPro" id="IPR003126">
    <property type="entry name" value="Znf_UBR"/>
</dbReference>
<accession>A0ABR2JWL5</accession>
<feature type="compositionally biased region" description="Polar residues" evidence="5">
    <location>
        <begin position="304"/>
        <end position="314"/>
    </location>
</feature>
<dbReference type="CDD" id="cd19669">
    <property type="entry name" value="UBR-box"/>
    <property type="match status" value="1"/>
</dbReference>
<feature type="domain" description="Protein kinase" evidence="6">
    <location>
        <begin position="21"/>
        <end position="279"/>
    </location>
</feature>
<evidence type="ECO:0000256" key="5">
    <source>
        <dbReference type="SAM" id="MobiDB-lite"/>
    </source>
</evidence>
<dbReference type="Proteomes" id="UP001470230">
    <property type="component" value="Unassembled WGS sequence"/>
</dbReference>
<dbReference type="InterPro" id="IPR006597">
    <property type="entry name" value="Sel1-like"/>
</dbReference>
<dbReference type="Gene3D" id="1.25.40.10">
    <property type="entry name" value="Tetratricopeptide repeat domain"/>
    <property type="match status" value="2"/>
</dbReference>
<feature type="domain" description="UBR-type" evidence="7">
    <location>
        <begin position="723"/>
        <end position="794"/>
    </location>
</feature>
<feature type="region of interest" description="Disordered" evidence="5">
    <location>
        <begin position="304"/>
        <end position="326"/>
    </location>
</feature>
<keyword evidence="3" id="KW-0862">Zinc</keyword>
<sequence>MNKDIDLSQYLVEESDFIPDPTRKEINKDGGYGTISFKIQKNTNRKCAKKNVKLNSQIKGFFYREVKILATQQHPALVPFVGYYTQRNSGNIFLETIENGSLDKCITKNLNDTQKLIIAYGIACAIEYLHHNGVIHRDLKPGNVLLDSNYNPYVTDFNASKFLSSNMSVSKTITGTSYHIMSPELFTDIEKWKDHFCIDVYAYAMTIYELITGMPPFKGLSQVECIGLITDEKNIYRPPIPSEMPAEWKDLIQKCWDNEPEKRPSFTTICNELESNKFVNNLKIDQNIFLAYKGKVYPLRPKQVSQNVDSSQAQKEAEKSSSQHTDALKEDWEANFSLAKNLMIGENGPPNIQEAVKLFVKVGNNDKKYRSESEYQAAKCFAELGEFENARRWFERANSHGIYCAAFELANLILKGSIKEKRNDEVKDLLKRAADAGHIESIRMYANKIFNGDLKGGLDEANEYFQKGAKLGDREMMYIWAKRLEFGYGGVQKDIQKAIGFLSDSAESGYIEAQYDYGMHLLNGIHVEKDLPSAAFQFRLAANNGHATSMLWYSLLLMKKKKCLEENGHIDDDSDYNFDGDTENATSLIQECIQKGTEPEAYAVLAKIYLDSGDIANAFNNLLIGVSKGSTYGMFLIGSICEQDSKYGDPNFFYQLASYRCHCLDTCGFASPIEYKVFHCKNCKMDICEACAKSCHRGHVIEEKGARMGFVCDCGKKGFPEKCYCESTGEIDTCYQHLYKCETCCPLNDNLFICKSCAEKCHSGHKVIDFGIQKGCCSCGLKKLPKNNCQFRNFTINENGCTVSLMKQRWFQCLNCADYGRQSFGICKQCAEKCHTGHFLIDLGVGTFQCNCNENTNCSFKH</sequence>
<dbReference type="SMART" id="SM00220">
    <property type="entry name" value="S_TKc"/>
    <property type="match status" value="1"/>
</dbReference>
<feature type="compositionally biased region" description="Basic and acidic residues" evidence="5">
    <location>
        <begin position="315"/>
        <end position="326"/>
    </location>
</feature>
<feature type="zinc finger region" description="UBR-type" evidence="4">
    <location>
        <begin position="723"/>
        <end position="794"/>
    </location>
</feature>
<dbReference type="InterPro" id="IPR000719">
    <property type="entry name" value="Prot_kinase_dom"/>
</dbReference>
<dbReference type="Pfam" id="PF08238">
    <property type="entry name" value="Sel1"/>
    <property type="match status" value="4"/>
</dbReference>
<keyword evidence="9" id="KW-1185">Reference proteome</keyword>
<keyword evidence="2" id="KW-0863">Zinc-finger</keyword>
<dbReference type="SUPFAM" id="SSF56112">
    <property type="entry name" value="Protein kinase-like (PK-like)"/>
    <property type="match status" value="1"/>
</dbReference>
<keyword evidence="1" id="KW-0479">Metal-binding</keyword>
<dbReference type="InterPro" id="IPR011990">
    <property type="entry name" value="TPR-like_helical_dom_sf"/>
</dbReference>